<dbReference type="GO" id="GO:0008703">
    <property type="term" value="F:5-amino-6-(5-phosphoribosylamino)uracil reductase activity"/>
    <property type="evidence" value="ECO:0007669"/>
    <property type="project" value="InterPro"/>
</dbReference>
<keyword evidence="2" id="KW-0808">Transferase</keyword>
<dbReference type="KEGG" id="als:DJ013_08795"/>
<dbReference type="AlphaFoldDB" id="A0A2Z4GB45"/>
<protein>
    <submittedName>
        <fullName evidence="2">Diacylglycerol kinase</fullName>
    </submittedName>
</protein>
<organism evidence="2 3">
    <name type="scientific">Arcticibacterium luteifluviistationis</name>
    <dbReference type="NCBI Taxonomy" id="1784714"/>
    <lineage>
        <taxon>Bacteria</taxon>
        <taxon>Pseudomonadati</taxon>
        <taxon>Bacteroidota</taxon>
        <taxon>Cytophagia</taxon>
        <taxon>Cytophagales</taxon>
        <taxon>Leadbetterellaceae</taxon>
        <taxon>Arcticibacterium</taxon>
    </lineage>
</organism>
<dbReference type="PANTHER" id="PTHR38011:SF11">
    <property type="entry name" value="2,5-DIAMINO-6-RIBOSYLAMINO-4(3H)-PYRIMIDINONE 5'-PHOSPHATE REDUCTASE"/>
    <property type="match status" value="1"/>
</dbReference>
<dbReference type="Gene3D" id="3.40.430.10">
    <property type="entry name" value="Dihydrofolate Reductase, subunit A"/>
    <property type="match status" value="1"/>
</dbReference>
<reference evidence="2 3" key="1">
    <citation type="submission" date="2018-05" db="EMBL/GenBank/DDBJ databases">
        <title>Complete genome sequence of Arcticibacterium luteifluviistationis SM1504T, a cytophagaceae bacterium isolated from Arctic surface seawater.</title>
        <authorList>
            <person name="Li Y."/>
            <person name="Qin Q.-L."/>
        </authorList>
    </citation>
    <scope>NUCLEOTIDE SEQUENCE [LARGE SCALE GENOMIC DNA]</scope>
    <source>
        <strain evidence="2 3">SM1504</strain>
    </source>
</reference>
<dbReference type="Pfam" id="PF01872">
    <property type="entry name" value="RibD_C"/>
    <property type="match status" value="1"/>
</dbReference>
<dbReference type="PANTHER" id="PTHR38011">
    <property type="entry name" value="DIHYDROFOLATE REDUCTASE FAMILY PROTEIN (AFU_ORTHOLOGUE AFUA_8G06820)"/>
    <property type="match status" value="1"/>
</dbReference>
<sequence>MNKKNKVFIATSLDGYIADENGGIDWLHVIPNPENDDMGYTAFMLQIDALVMGRNTFETVCGFDIDWPYQKPVFVLSNTLTKIPEKHEGKATLIKGTLNEILAQIHAKGFYNLYIDGGSTIQNFLKEDLIDEMTITIIPTLLGSGISLFGNLAEKLNFACVDSKIYLNKVVQNYFVRNRS</sequence>
<dbReference type="EMBL" id="CP029480">
    <property type="protein sequence ID" value="AWV98260.1"/>
    <property type="molecule type" value="Genomic_DNA"/>
</dbReference>
<accession>A0A2Z4GB45</accession>
<dbReference type="GO" id="GO:0009231">
    <property type="term" value="P:riboflavin biosynthetic process"/>
    <property type="evidence" value="ECO:0007669"/>
    <property type="project" value="InterPro"/>
</dbReference>
<dbReference type="Proteomes" id="UP000249873">
    <property type="component" value="Chromosome"/>
</dbReference>
<dbReference type="InterPro" id="IPR050765">
    <property type="entry name" value="Riboflavin_Biosynth_HTPR"/>
</dbReference>
<evidence type="ECO:0000259" key="1">
    <source>
        <dbReference type="Pfam" id="PF01872"/>
    </source>
</evidence>
<name>A0A2Z4GB45_9BACT</name>
<evidence type="ECO:0000313" key="2">
    <source>
        <dbReference type="EMBL" id="AWV98260.1"/>
    </source>
</evidence>
<keyword evidence="2" id="KW-0418">Kinase</keyword>
<feature type="domain" description="Bacterial bifunctional deaminase-reductase C-terminal" evidence="1">
    <location>
        <begin position="8"/>
        <end position="170"/>
    </location>
</feature>
<gene>
    <name evidence="2" type="ORF">DJ013_08795</name>
</gene>
<proteinExistence type="predicted"/>
<evidence type="ECO:0000313" key="3">
    <source>
        <dbReference type="Proteomes" id="UP000249873"/>
    </source>
</evidence>
<dbReference type="OrthoDB" id="195113at2"/>
<dbReference type="RefSeq" id="WP_111371402.1">
    <property type="nucleotide sequence ID" value="NZ_CP029480.1"/>
</dbReference>
<dbReference type="GO" id="GO:0016301">
    <property type="term" value="F:kinase activity"/>
    <property type="evidence" value="ECO:0007669"/>
    <property type="project" value="UniProtKB-KW"/>
</dbReference>
<keyword evidence="3" id="KW-1185">Reference proteome</keyword>
<dbReference type="InterPro" id="IPR024072">
    <property type="entry name" value="DHFR-like_dom_sf"/>
</dbReference>
<dbReference type="InterPro" id="IPR002734">
    <property type="entry name" value="RibDG_C"/>
</dbReference>
<dbReference type="SUPFAM" id="SSF53597">
    <property type="entry name" value="Dihydrofolate reductase-like"/>
    <property type="match status" value="1"/>
</dbReference>